<sequence>MANSEKRCGCWQTSSGDDRGRRPSAATFGLRCTESTLRDDDHNGMFCGSGSIDLSDRFHRLSNTVRHDFATVYTMIKVIDDKLHALEEYFVRARHQEKWSAISGTVAQTDSIRLDQIAAKCDQILKRLDAVESKLESPTATVSLDDISAQLNQLSKDVHRLSTNPEPHSSKVKHVTLVTDPQIPSKPLHAKMFTLNPKHRISSFLAPRAKGDNETLIPKVNSNAQPKQNPTPPVAADDSLSEQTLTHCAARLRDAKVMTTVRIFLAFLADQPPSVCYDGMTCTSARMFLALEGFPVTADKLKELYLRVHETNGLDRKAVLEDLTTYRAFIASERIQRMQRARESTDKFYGRNVSKSK</sequence>
<protein>
    <submittedName>
        <fullName evidence="3">Uncharacterized protein</fullName>
    </submittedName>
</protein>
<comment type="caution">
    <text evidence="3">The sequence shown here is derived from an EMBL/GenBank/DDBJ whole genome shotgun (WGS) entry which is preliminary data.</text>
</comment>
<proteinExistence type="predicted"/>
<evidence type="ECO:0000313" key="4">
    <source>
        <dbReference type="Proteomes" id="UP001562425"/>
    </source>
</evidence>
<evidence type="ECO:0000313" key="3">
    <source>
        <dbReference type="EMBL" id="KAL1395084.1"/>
    </source>
</evidence>
<keyword evidence="1" id="KW-0175">Coiled coil</keyword>
<reference evidence="3 4" key="1">
    <citation type="submission" date="2024-05" db="EMBL/GenBank/DDBJ databases">
        <title>Culex pipiens pipiens assembly and annotation.</title>
        <authorList>
            <person name="Alout H."/>
            <person name="Durand T."/>
        </authorList>
    </citation>
    <scope>NUCLEOTIDE SEQUENCE [LARGE SCALE GENOMIC DNA]</scope>
    <source>
        <strain evidence="3">HA-2024</strain>
        <tissue evidence="3">Whole body</tissue>
    </source>
</reference>
<feature type="region of interest" description="Disordered" evidence="2">
    <location>
        <begin position="212"/>
        <end position="239"/>
    </location>
</feature>
<dbReference type="AlphaFoldDB" id="A0ABD1D986"/>
<feature type="coiled-coil region" evidence="1">
    <location>
        <begin position="114"/>
        <end position="164"/>
    </location>
</feature>
<evidence type="ECO:0000256" key="1">
    <source>
        <dbReference type="SAM" id="Coils"/>
    </source>
</evidence>
<dbReference type="Proteomes" id="UP001562425">
    <property type="component" value="Unassembled WGS sequence"/>
</dbReference>
<keyword evidence="4" id="KW-1185">Reference proteome</keyword>
<evidence type="ECO:0000256" key="2">
    <source>
        <dbReference type="SAM" id="MobiDB-lite"/>
    </source>
</evidence>
<name>A0ABD1D986_CULPP</name>
<dbReference type="EMBL" id="JBEHCU010007305">
    <property type="protein sequence ID" value="KAL1395084.1"/>
    <property type="molecule type" value="Genomic_DNA"/>
</dbReference>
<feature type="region of interest" description="Disordered" evidence="2">
    <location>
        <begin position="1"/>
        <end position="22"/>
    </location>
</feature>
<accession>A0ABD1D986</accession>
<gene>
    <name evidence="3" type="ORF">pipiens_011499</name>
</gene>
<organism evidence="3 4">
    <name type="scientific">Culex pipiens pipiens</name>
    <name type="common">Northern house mosquito</name>
    <dbReference type="NCBI Taxonomy" id="38569"/>
    <lineage>
        <taxon>Eukaryota</taxon>
        <taxon>Metazoa</taxon>
        <taxon>Ecdysozoa</taxon>
        <taxon>Arthropoda</taxon>
        <taxon>Hexapoda</taxon>
        <taxon>Insecta</taxon>
        <taxon>Pterygota</taxon>
        <taxon>Neoptera</taxon>
        <taxon>Endopterygota</taxon>
        <taxon>Diptera</taxon>
        <taxon>Nematocera</taxon>
        <taxon>Culicoidea</taxon>
        <taxon>Culicidae</taxon>
        <taxon>Culicinae</taxon>
        <taxon>Culicini</taxon>
        <taxon>Culex</taxon>
        <taxon>Culex</taxon>
    </lineage>
</organism>